<dbReference type="InterPro" id="IPR050811">
    <property type="entry name" value="Phosphate_ABC_transporter"/>
</dbReference>
<comment type="caution">
    <text evidence="5">The sequence shown here is derived from an EMBL/GenBank/DDBJ whole genome shotgun (WGS) entry which is preliminary data.</text>
</comment>
<dbReference type="CDD" id="cd07185">
    <property type="entry name" value="OmpA_C-like"/>
    <property type="match status" value="1"/>
</dbReference>
<dbReference type="RefSeq" id="WP_152826900.1">
    <property type="nucleotide sequence ID" value="NZ_WHUT02000007.1"/>
</dbReference>
<organism evidence="5 6">
    <name type="scientific">Fertoeibacter niger</name>
    <dbReference type="NCBI Taxonomy" id="2656921"/>
    <lineage>
        <taxon>Bacteria</taxon>
        <taxon>Pseudomonadati</taxon>
        <taxon>Pseudomonadota</taxon>
        <taxon>Alphaproteobacteria</taxon>
        <taxon>Rhodobacterales</taxon>
        <taxon>Paracoccaceae</taxon>
        <taxon>Fertoeibacter</taxon>
    </lineage>
</organism>
<evidence type="ECO:0000256" key="2">
    <source>
        <dbReference type="PROSITE-ProRule" id="PRU00473"/>
    </source>
</evidence>
<dbReference type="EMBL" id="WHUT02000007">
    <property type="protein sequence ID" value="NUB45411.1"/>
    <property type="molecule type" value="Genomic_DNA"/>
</dbReference>
<dbReference type="Gene3D" id="3.30.1330.60">
    <property type="entry name" value="OmpA-like domain"/>
    <property type="match status" value="1"/>
</dbReference>
<keyword evidence="6" id="KW-1185">Reference proteome</keyword>
<sequence length="510" mass="53515">MRSTWWHAAVLAAFLLPAAAVAQDVTLTARDGAITLNGTLQGFDGEFYRVMTSYGLLTVDGEGVICAGPGCPDLTAPKALIRITGAPDAGMNLLPGVLRAFARTRGLVIRLEPGDGEFAAQITDPVSGQVLSDITFTPAPPDQARAALAVAEADLIVASLPEQGLNAKVMALDALIPIVAPDNNVPRISTPDLARALSGEIGNWQQLGGPDMPLVLHALSPDTTLQEALEARLGRPVAAGVTHPDLASLAAAVARDPWSLAVTGQSATGEARELTLTDSCGFPLLPTSLAVKAEDYPLSVPVYLVTPRRRLPLVTRELLEFLATPEAQVAVAQAGYVDRAATRAALSEDGQRLINAIRGAGPEIALEELQRLAVAMAGAERLSLTFRFEDGSSTMNTSSRENLADLARLLEIGQFRGEQLVLVGFSDGSGDAAANMDLSRDRAEGVAAALAEAAQALPPDQTLPVIEAFGEAMPMACDTTVAGRQVNRRVELWLRPFTGPVPSAQDELVP</sequence>
<dbReference type="InterPro" id="IPR006665">
    <property type="entry name" value="OmpA-like"/>
</dbReference>
<proteinExistence type="predicted"/>
<dbReference type="Proteomes" id="UP000484076">
    <property type="component" value="Unassembled WGS sequence"/>
</dbReference>
<reference evidence="5" key="1">
    <citation type="submission" date="2020-05" db="EMBL/GenBank/DDBJ databases">
        <title>Fertoebacter nigrum gen. nov., sp. nov., a new member of the family Rhodobacteraceae.</title>
        <authorList>
            <person name="Szuroczki S."/>
            <person name="Abbaszade G."/>
            <person name="Buni D."/>
            <person name="Schumann P."/>
            <person name="Toth E."/>
        </authorList>
    </citation>
    <scope>NUCLEOTIDE SEQUENCE</scope>
    <source>
        <strain evidence="5">RG-N-1a</strain>
    </source>
</reference>
<keyword evidence="1 3" id="KW-0732">Signal</keyword>
<dbReference type="InterPro" id="IPR036737">
    <property type="entry name" value="OmpA-like_sf"/>
</dbReference>
<evidence type="ECO:0000256" key="1">
    <source>
        <dbReference type="ARBA" id="ARBA00022729"/>
    </source>
</evidence>
<dbReference type="SUPFAM" id="SSF53850">
    <property type="entry name" value="Periplasmic binding protein-like II"/>
    <property type="match status" value="1"/>
</dbReference>
<dbReference type="Pfam" id="PF12849">
    <property type="entry name" value="PBP_like_2"/>
    <property type="match status" value="1"/>
</dbReference>
<dbReference type="Gene3D" id="3.40.190.10">
    <property type="entry name" value="Periplasmic binding protein-like II"/>
    <property type="match status" value="2"/>
</dbReference>
<gene>
    <name evidence="5" type="ORF">GEU84_013515</name>
</gene>
<accession>A0A8X8KPZ5</accession>
<evidence type="ECO:0000259" key="4">
    <source>
        <dbReference type="PROSITE" id="PS51123"/>
    </source>
</evidence>
<feature type="signal peptide" evidence="3">
    <location>
        <begin position="1"/>
        <end position="22"/>
    </location>
</feature>
<evidence type="ECO:0000313" key="5">
    <source>
        <dbReference type="EMBL" id="NUB45411.1"/>
    </source>
</evidence>
<dbReference type="AlphaFoldDB" id="A0A8X8KPZ5"/>
<protein>
    <submittedName>
        <fullName evidence="5">OmpA family protein</fullName>
    </submittedName>
</protein>
<feature type="domain" description="OmpA-like" evidence="4">
    <location>
        <begin position="375"/>
        <end position="498"/>
    </location>
</feature>
<evidence type="ECO:0000256" key="3">
    <source>
        <dbReference type="SAM" id="SignalP"/>
    </source>
</evidence>
<dbReference type="InterPro" id="IPR024370">
    <property type="entry name" value="PBP_domain"/>
</dbReference>
<dbReference type="GO" id="GO:0016020">
    <property type="term" value="C:membrane"/>
    <property type="evidence" value="ECO:0007669"/>
    <property type="project" value="UniProtKB-UniRule"/>
</dbReference>
<dbReference type="Pfam" id="PF00691">
    <property type="entry name" value="OmpA"/>
    <property type="match status" value="1"/>
</dbReference>
<evidence type="ECO:0000313" key="6">
    <source>
        <dbReference type="Proteomes" id="UP000484076"/>
    </source>
</evidence>
<keyword evidence="2" id="KW-0472">Membrane</keyword>
<dbReference type="PANTHER" id="PTHR30570:SF1">
    <property type="entry name" value="PHOSPHATE-BINDING PROTEIN PSTS"/>
    <property type="match status" value="1"/>
</dbReference>
<name>A0A8X8KPZ5_9RHOB</name>
<feature type="chain" id="PRO_5036464125" evidence="3">
    <location>
        <begin position="23"/>
        <end position="510"/>
    </location>
</feature>
<dbReference type="SUPFAM" id="SSF103088">
    <property type="entry name" value="OmpA-like"/>
    <property type="match status" value="1"/>
</dbReference>
<dbReference type="PANTHER" id="PTHR30570">
    <property type="entry name" value="PERIPLASMIC PHOSPHATE BINDING COMPONENT OF PHOSPHATE ABC TRANSPORTER"/>
    <property type="match status" value="1"/>
</dbReference>
<dbReference type="PROSITE" id="PS51123">
    <property type="entry name" value="OMPA_2"/>
    <property type="match status" value="1"/>
</dbReference>